<proteinExistence type="predicted"/>
<gene>
    <name evidence="1" type="ORF">Acy02nite_91010</name>
</gene>
<accession>A0A919IS61</accession>
<dbReference type="Proteomes" id="UP000619479">
    <property type="component" value="Unassembled WGS sequence"/>
</dbReference>
<dbReference type="EMBL" id="BOMH01000107">
    <property type="protein sequence ID" value="GID71220.1"/>
    <property type="molecule type" value="Genomic_DNA"/>
</dbReference>
<organism evidence="1 2">
    <name type="scientific">Actinoplanes cyaneus</name>
    <dbReference type="NCBI Taxonomy" id="52696"/>
    <lineage>
        <taxon>Bacteria</taxon>
        <taxon>Bacillati</taxon>
        <taxon>Actinomycetota</taxon>
        <taxon>Actinomycetes</taxon>
        <taxon>Micromonosporales</taxon>
        <taxon>Micromonosporaceae</taxon>
        <taxon>Actinoplanes</taxon>
    </lineage>
</organism>
<comment type="caution">
    <text evidence="1">The sequence shown here is derived from an EMBL/GenBank/DDBJ whole genome shotgun (WGS) entry which is preliminary data.</text>
</comment>
<dbReference type="RefSeq" id="WP_203756167.1">
    <property type="nucleotide sequence ID" value="NZ_BAAAUC010000112.1"/>
</dbReference>
<evidence type="ECO:0000313" key="2">
    <source>
        <dbReference type="Proteomes" id="UP000619479"/>
    </source>
</evidence>
<sequence length="61" mass="6700">MSDVNGYLQGLQEWLVADGCTVTQERLGDRTVLVGYKSEIKALSKMHIFTVVDTAGQVTEP</sequence>
<reference evidence="1" key="1">
    <citation type="submission" date="2021-01" db="EMBL/GenBank/DDBJ databases">
        <title>Whole genome shotgun sequence of Actinoplanes cyaneus NBRC 14990.</title>
        <authorList>
            <person name="Komaki H."/>
            <person name="Tamura T."/>
        </authorList>
    </citation>
    <scope>NUCLEOTIDE SEQUENCE</scope>
    <source>
        <strain evidence="1">NBRC 14990</strain>
    </source>
</reference>
<protein>
    <submittedName>
        <fullName evidence="1">Uncharacterized protein</fullName>
    </submittedName>
</protein>
<keyword evidence="2" id="KW-1185">Reference proteome</keyword>
<dbReference type="AlphaFoldDB" id="A0A919IS61"/>
<name>A0A919IS61_9ACTN</name>
<evidence type="ECO:0000313" key="1">
    <source>
        <dbReference type="EMBL" id="GID71220.1"/>
    </source>
</evidence>